<dbReference type="InterPro" id="IPR001647">
    <property type="entry name" value="HTH_TetR"/>
</dbReference>
<dbReference type="PANTHER" id="PTHR30055">
    <property type="entry name" value="HTH-TYPE TRANSCRIPTIONAL REGULATOR RUTR"/>
    <property type="match status" value="1"/>
</dbReference>
<dbReference type="EMBL" id="BAAAQK010000022">
    <property type="protein sequence ID" value="GAA1867126.1"/>
    <property type="molecule type" value="Genomic_DNA"/>
</dbReference>
<dbReference type="Proteomes" id="UP001500449">
    <property type="component" value="Unassembled WGS sequence"/>
</dbReference>
<dbReference type="Pfam" id="PF00440">
    <property type="entry name" value="TetR_N"/>
    <property type="match status" value="1"/>
</dbReference>
<keyword evidence="1" id="KW-0805">Transcription regulation</keyword>
<evidence type="ECO:0000313" key="7">
    <source>
        <dbReference type="Proteomes" id="UP001500449"/>
    </source>
</evidence>
<dbReference type="InterPro" id="IPR041490">
    <property type="entry name" value="KstR2_TetR_C"/>
</dbReference>
<dbReference type="PRINTS" id="PR00455">
    <property type="entry name" value="HTHTETR"/>
</dbReference>
<evidence type="ECO:0000256" key="3">
    <source>
        <dbReference type="ARBA" id="ARBA00023163"/>
    </source>
</evidence>
<dbReference type="SUPFAM" id="SSF46689">
    <property type="entry name" value="Homeodomain-like"/>
    <property type="match status" value="1"/>
</dbReference>
<dbReference type="RefSeq" id="WP_344423072.1">
    <property type="nucleotide sequence ID" value="NZ_BAAAQK010000022.1"/>
</dbReference>
<dbReference type="PROSITE" id="PS50977">
    <property type="entry name" value="HTH_TETR_2"/>
    <property type="match status" value="1"/>
</dbReference>
<comment type="caution">
    <text evidence="6">The sequence shown here is derived from an EMBL/GenBank/DDBJ whole genome shotgun (WGS) entry which is preliminary data.</text>
</comment>
<keyword evidence="7" id="KW-1185">Reference proteome</keyword>
<reference evidence="6 7" key="1">
    <citation type="journal article" date="2019" name="Int. J. Syst. Evol. Microbiol.">
        <title>The Global Catalogue of Microorganisms (GCM) 10K type strain sequencing project: providing services to taxonomists for standard genome sequencing and annotation.</title>
        <authorList>
            <consortium name="The Broad Institute Genomics Platform"/>
            <consortium name="The Broad Institute Genome Sequencing Center for Infectious Disease"/>
            <person name="Wu L."/>
            <person name="Ma J."/>
        </authorList>
    </citation>
    <scope>NUCLEOTIDE SEQUENCE [LARGE SCALE GENOMIC DNA]</scope>
    <source>
        <strain evidence="6 7">JCM 16009</strain>
    </source>
</reference>
<dbReference type="PANTHER" id="PTHR30055:SF234">
    <property type="entry name" value="HTH-TYPE TRANSCRIPTIONAL REGULATOR BETI"/>
    <property type="match status" value="1"/>
</dbReference>
<name>A0ABN2NHK9_9PSEU</name>
<keyword evidence="3" id="KW-0804">Transcription</keyword>
<evidence type="ECO:0000313" key="6">
    <source>
        <dbReference type="EMBL" id="GAA1867126.1"/>
    </source>
</evidence>
<dbReference type="InterPro" id="IPR036271">
    <property type="entry name" value="Tet_transcr_reg_TetR-rel_C_sf"/>
</dbReference>
<dbReference type="SUPFAM" id="SSF48498">
    <property type="entry name" value="Tetracyclin repressor-like, C-terminal domain"/>
    <property type="match status" value="1"/>
</dbReference>
<dbReference type="InterPro" id="IPR009057">
    <property type="entry name" value="Homeodomain-like_sf"/>
</dbReference>
<feature type="domain" description="HTH tetR-type" evidence="5">
    <location>
        <begin position="18"/>
        <end position="78"/>
    </location>
</feature>
<organism evidence="6 7">
    <name type="scientific">Pseudonocardia ailaonensis</name>
    <dbReference type="NCBI Taxonomy" id="367279"/>
    <lineage>
        <taxon>Bacteria</taxon>
        <taxon>Bacillati</taxon>
        <taxon>Actinomycetota</taxon>
        <taxon>Actinomycetes</taxon>
        <taxon>Pseudonocardiales</taxon>
        <taxon>Pseudonocardiaceae</taxon>
        <taxon>Pseudonocardia</taxon>
    </lineage>
</organism>
<evidence type="ECO:0000256" key="1">
    <source>
        <dbReference type="ARBA" id="ARBA00023015"/>
    </source>
</evidence>
<feature type="DNA-binding region" description="H-T-H motif" evidence="4">
    <location>
        <begin position="41"/>
        <end position="60"/>
    </location>
</feature>
<gene>
    <name evidence="6" type="ORF">GCM10009836_54430</name>
</gene>
<protein>
    <submittedName>
        <fullName evidence="6">TetR/AcrR family transcriptional regulator</fullName>
    </submittedName>
</protein>
<dbReference type="Pfam" id="PF17932">
    <property type="entry name" value="TetR_C_24"/>
    <property type="match status" value="1"/>
</dbReference>
<sequence>MKQGFGNGRVRVLDEKQRASAGEILDAAAKAFSQRGYAATSIDDVADVLGCTKGRIYHYFRTKGDLFIGIHQQSLEWALAAVGPVAEQADLPAPEKLREMVRRHAMHLMEHADYMGPAQHHAEMNLASEGRDKGDAVRGIFEMRRRFESFFTDVVEAGIADGSFRDADPNLMAKAALGISNWMSVWFRPGSQGDTKAEREHMAEELAEFAVRGMLV</sequence>
<evidence type="ECO:0000256" key="2">
    <source>
        <dbReference type="ARBA" id="ARBA00023125"/>
    </source>
</evidence>
<keyword evidence="2 4" id="KW-0238">DNA-binding</keyword>
<dbReference type="Gene3D" id="1.10.357.10">
    <property type="entry name" value="Tetracycline Repressor, domain 2"/>
    <property type="match status" value="1"/>
</dbReference>
<evidence type="ECO:0000256" key="4">
    <source>
        <dbReference type="PROSITE-ProRule" id="PRU00335"/>
    </source>
</evidence>
<proteinExistence type="predicted"/>
<evidence type="ECO:0000259" key="5">
    <source>
        <dbReference type="PROSITE" id="PS50977"/>
    </source>
</evidence>
<accession>A0ABN2NHK9</accession>
<dbReference type="InterPro" id="IPR050109">
    <property type="entry name" value="HTH-type_TetR-like_transc_reg"/>
</dbReference>